<reference evidence="1 2" key="2">
    <citation type="journal article" date="2012" name="PLoS Pathog.">
        <title>Diverse lifestyles and strategies of plant pathogenesis encoded in the genomes of eighteen Dothideomycetes fungi.</title>
        <authorList>
            <person name="Ohm R.A."/>
            <person name="Feau N."/>
            <person name="Henrissat B."/>
            <person name="Schoch C.L."/>
            <person name="Horwitz B.A."/>
            <person name="Barry K.W."/>
            <person name="Condon B.J."/>
            <person name="Copeland A.C."/>
            <person name="Dhillon B."/>
            <person name="Glaser F."/>
            <person name="Hesse C.N."/>
            <person name="Kosti I."/>
            <person name="LaButti K."/>
            <person name="Lindquist E.A."/>
            <person name="Lucas S."/>
            <person name="Salamov A.A."/>
            <person name="Bradshaw R.E."/>
            <person name="Ciuffetti L."/>
            <person name="Hamelin R.C."/>
            <person name="Kema G.H.J."/>
            <person name="Lawrence C."/>
            <person name="Scott J.A."/>
            <person name="Spatafora J.W."/>
            <person name="Turgeon B.G."/>
            <person name="de Wit P.J.G.M."/>
            <person name="Zhong S."/>
            <person name="Goodwin S.B."/>
            <person name="Grigoriev I.V."/>
        </authorList>
    </citation>
    <scope>NUCLEOTIDE SEQUENCE [LARGE SCALE GENOMIC DNA]</scope>
    <source>
        <strain evidence="2">NZE10 / CBS 128990</strain>
    </source>
</reference>
<dbReference type="Proteomes" id="UP000016933">
    <property type="component" value="Unassembled WGS sequence"/>
</dbReference>
<reference evidence="2" key="1">
    <citation type="journal article" date="2012" name="PLoS Genet.">
        <title>The genomes of the fungal plant pathogens Cladosporium fulvum and Dothistroma septosporum reveal adaptation to different hosts and lifestyles but also signatures of common ancestry.</title>
        <authorList>
            <person name="de Wit P.J.G.M."/>
            <person name="van der Burgt A."/>
            <person name="Oekmen B."/>
            <person name="Stergiopoulos I."/>
            <person name="Abd-Elsalam K.A."/>
            <person name="Aerts A.L."/>
            <person name="Bahkali A.H."/>
            <person name="Beenen H.G."/>
            <person name="Chettri P."/>
            <person name="Cox M.P."/>
            <person name="Datema E."/>
            <person name="de Vries R.P."/>
            <person name="Dhillon B."/>
            <person name="Ganley A.R."/>
            <person name="Griffiths S.A."/>
            <person name="Guo Y."/>
            <person name="Hamelin R.C."/>
            <person name="Henrissat B."/>
            <person name="Kabir M.S."/>
            <person name="Jashni M.K."/>
            <person name="Kema G."/>
            <person name="Klaubauf S."/>
            <person name="Lapidus A."/>
            <person name="Levasseur A."/>
            <person name="Lindquist E."/>
            <person name="Mehrabi R."/>
            <person name="Ohm R.A."/>
            <person name="Owen T.J."/>
            <person name="Salamov A."/>
            <person name="Schwelm A."/>
            <person name="Schijlen E."/>
            <person name="Sun H."/>
            <person name="van den Burg H.A."/>
            <person name="van Ham R.C.H.J."/>
            <person name="Zhang S."/>
            <person name="Goodwin S.B."/>
            <person name="Grigoriev I.V."/>
            <person name="Collemare J."/>
            <person name="Bradshaw R.E."/>
        </authorList>
    </citation>
    <scope>NUCLEOTIDE SEQUENCE [LARGE SCALE GENOMIC DNA]</scope>
    <source>
        <strain evidence="2">NZE10 / CBS 128990</strain>
    </source>
</reference>
<name>N1PRF6_DOTSN</name>
<accession>N1PRF6</accession>
<evidence type="ECO:0000313" key="1">
    <source>
        <dbReference type="EMBL" id="EME45518.1"/>
    </source>
</evidence>
<evidence type="ECO:0000313" key="2">
    <source>
        <dbReference type="Proteomes" id="UP000016933"/>
    </source>
</evidence>
<sequence>MDDPYVRLSIGLQNYLFQPRSEELAFVYIGAFLSLARNHWNVSSVKQKTSRGLDRLNGDFGTVSKPGRLREAFGLALYCQDAGVIIFAIEGALTTSMHATERSRVSPESQRCYRRHHGYVHRHRGVLKTLVAIAVTNQPHPITLQTSFCSFLSPGTIADFPVPSPQSASQSRSLSTIKSTAATRNGKGVKAGSATFQMWKIDINTKSARYDASILPLDLSFRILWIEATFASVVVYSLRYVRQPHL</sequence>
<organism evidence="1 2">
    <name type="scientific">Dothistroma septosporum (strain NZE10 / CBS 128990)</name>
    <name type="common">Red band needle blight fungus</name>
    <name type="synonym">Mycosphaerella pini</name>
    <dbReference type="NCBI Taxonomy" id="675120"/>
    <lineage>
        <taxon>Eukaryota</taxon>
        <taxon>Fungi</taxon>
        <taxon>Dikarya</taxon>
        <taxon>Ascomycota</taxon>
        <taxon>Pezizomycotina</taxon>
        <taxon>Dothideomycetes</taxon>
        <taxon>Dothideomycetidae</taxon>
        <taxon>Mycosphaerellales</taxon>
        <taxon>Mycosphaerellaceae</taxon>
        <taxon>Dothistroma</taxon>
    </lineage>
</organism>
<protein>
    <submittedName>
        <fullName evidence="1">Uncharacterized protein</fullName>
    </submittedName>
</protein>
<proteinExistence type="predicted"/>
<gene>
    <name evidence="1" type="ORF">DOTSEDRAFT_34007</name>
</gene>
<dbReference type="AlphaFoldDB" id="N1PRF6"/>
<dbReference type="HOGENOM" id="CLU_1129033_0_0_1"/>
<keyword evidence="2" id="KW-1185">Reference proteome</keyword>
<dbReference type="EMBL" id="KB446538">
    <property type="protein sequence ID" value="EME45518.1"/>
    <property type="molecule type" value="Genomic_DNA"/>
</dbReference>